<proteinExistence type="predicted"/>
<dbReference type="EMBL" id="JAAIUW010000008">
    <property type="protein sequence ID" value="KAF7818622.1"/>
    <property type="molecule type" value="Genomic_DNA"/>
</dbReference>
<evidence type="ECO:0000313" key="3">
    <source>
        <dbReference type="Proteomes" id="UP000634136"/>
    </source>
</evidence>
<organism evidence="2 3">
    <name type="scientific">Senna tora</name>
    <dbReference type="NCBI Taxonomy" id="362788"/>
    <lineage>
        <taxon>Eukaryota</taxon>
        <taxon>Viridiplantae</taxon>
        <taxon>Streptophyta</taxon>
        <taxon>Embryophyta</taxon>
        <taxon>Tracheophyta</taxon>
        <taxon>Spermatophyta</taxon>
        <taxon>Magnoliopsida</taxon>
        <taxon>eudicotyledons</taxon>
        <taxon>Gunneridae</taxon>
        <taxon>Pentapetalae</taxon>
        <taxon>rosids</taxon>
        <taxon>fabids</taxon>
        <taxon>Fabales</taxon>
        <taxon>Fabaceae</taxon>
        <taxon>Caesalpinioideae</taxon>
        <taxon>Cassia clade</taxon>
        <taxon>Senna</taxon>
    </lineage>
</organism>
<name>A0A834TB00_9FABA</name>
<evidence type="ECO:0000256" key="1">
    <source>
        <dbReference type="SAM" id="MobiDB-lite"/>
    </source>
</evidence>
<gene>
    <name evidence="2" type="ORF">G2W53_024077</name>
</gene>
<feature type="compositionally biased region" description="Basic and acidic residues" evidence="1">
    <location>
        <begin position="1"/>
        <end position="12"/>
    </location>
</feature>
<sequence>MGNGKERVEKKSNVSYEYSNSVE</sequence>
<reference evidence="2" key="1">
    <citation type="submission" date="2020-09" db="EMBL/GenBank/DDBJ databases">
        <title>Genome-Enabled Discovery of Anthraquinone Biosynthesis in Senna tora.</title>
        <authorList>
            <person name="Kang S.-H."/>
            <person name="Pandey R.P."/>
            <person name="Lee C.-M."/>
            <person name="Sim J.-S."/>
            <person name="Jeong J.-T."/>
            <person name="Choi B.-S."/>
            <person name="Jung M."/>
            <person name="Ginzburg D."/>
            <person name="Zhao K."/>
            <person name="Won S.Y."/>
            <person name="Oh T.-J."/>
            <person name="Yu Y."/>
            <person name="Kim N.-H."/>
            <person name="Lee O.R."/>
            <person name="Lee T.-H."/>
            <person name="Bashyal P."/>
            <person name="Kim T.-S."/>
            <person name="Lee W.-H."/>
            <person name="Kawkins C."/>
            <person name="Kim C.-K."/>
            <person name="Kim J.S."/>
            <person name="Ahn B.O."/>
            <person name="Rhee S.Y."/>
            <person name="Sohng J.K."/>
        </authorList>
    </citation>
    <scope>NUCLEOTIDE SEQUENCE</scope>
    <source>
        <tissue evidence="2">Leaf</tissue>
    </source>
</reference>
<comment type="caution">
    <text evidence="2">The sequence shown here is derived from an EMBL/GenBank/DDBJ whole genome shotgun (WGS) entry which is preliminary data.</text>
</comment>
<keyword evidence="3" id="KW-1185">Reference proteome</keyword>
<feature type="compositionally biased region" description="Polar residues" evidence="1">
    <location>
        <begin position="13"/>
        <end position="23"/>
    </location>
</feature>
<dbReference type="AlphaFoldDB" id="A0A834TB00"/>
<accession>A0A834TB00</accession>
<feature type="region of interest" description="Disordered" evidence="1">
    <location>
        <begin position="1"/>
        <end position="23"/>
    </location>
</feature>
<protein>
    <submittedName>
        <fullName evidence="2">Uncharacterized protein</fullName>
    </submittedName>
</protein>
<dbReference type="Proteomes" id="UP000634136">
    <property type="component" value="Unassembled WGS sequence"/>
</dbReference>
<evidence type="ECO:0000313" key="2">
    <source>
        <dbReference type="EMBL" id="KAF7818622.1"/>
    </source>
</evidence>